<dbReference type="EMBL" id="FNRK01000004">
    <property type="protein sequence ID" value="SEA16556.1"/>
    <property type="molecule type" value="Genomic_DNA"/>
</dbReference>
<evidence type="ECO:0000313" key="2">
    <source>
        <dbReference type="Proteomes" id="UP000199394"/>
    </source>
</evidence>
<evidence type="ECO:0000313" key="1">
    <source>
        <dbReference type="EMBL" id="SEA16556.1"/>
    </source>
</evidence>
<protein>
    <submittedName>
        <fullName evidence="1">Uncharacterized protein</fullName>
    </submittedName>
</protein>
<dbReference type="AlphaFoldDB" id="A0A1H3YYK4"/>
<organism evidence="1 2">
    <name type="scientific">Eubacterium aggregans</name>
    <dbReference type="NCBI Taxonomy" id="81409"/>
    <lineage>
        <taxon>Bacteria</taxon>
        <taxon>Bacillati</taxon>
        <taxon>Bacillota</taxon>
        <taxon>Clostridia</taxon>
        <taxon>Eubacteriales</taxon>
        <taxon>Eubacteriaceae</taxon>
        <taxon>Eubacterium</taxon>
    </lineage>
</organism>
<keyword evidence="2" id="KW-1185">Reference proteome</keyword>
<proteinExistence type="predicted"/>
<reference evidence="1 2" key="1">
    <citation type="submission" date="2016-10" db="EMBL/GenBank/DDBJ databases">
        <authorList>
            <person name="de Groot N.N."/>
        </authorList>
    </citation>
    <scope>NUCLEOTIDE SEQUENCE [LARGE SCALE GENOMIC DNA]</scope>
    <source>
        <strain evidence="1 2">SR12</strain>
    </source>
</reference>
<dbReference type="STRING" id="81409.SAMN04515656_104168"/>
<accession>A0A1H3YYK4</accession>
<sequence length="31" mass="3618">MGKLLRKKFLQIILIELSQKPCKSALLIVEY</sequence>
<name>A0A1H3YYK4_9FIRM</name>
<gene>
    <name evidence="1" type="ORF">SAMN04515656_104168</name>
</gene>
<dbReference type="Proteomes" id="UP000199394">
    <property type="component" value="Unassembled WGS sequence"/>
</dbReference>